<comment type="subcellular location">
    <subcellularLocation>
        <location evidence="3">Secreted</location>
    </subcellularLocation>
</comment>
<evidence type="ECO:0000313" key="22">
    <source>
        <dbReference type="EMBL" id="KAK4113681.1"/>
    </source>
</evidence>
<dbReference type="GO" id="GO:0030246">
    <property type="term" value="F:carbohydrate binding"/>
    <property type="evidence" value="ECO:0007669"/>
    <property type="project" value="InterPro"/>
</dbReference>
<organism evidence="22 23">
    <name type="scientific">Canariomyces notabilis</name>
    <dbReference type="NCBI Taxonomy" id="2074819"/>
    <lineage>
        <taxon>Eukaryota</taxon>
        <taxon>Fungi</taxon>
        <taxon>Dikarya</taxon>
        <taxon>Ascomycota</taxon>
        <taxon>Pezizomycotina</taxon>
        <taxon>Sordariomycetes</taxon>
        <taxon>Sordariomycetidae</taxon>
        <taxon>Sordariales</taxon>
        <taxon>Chaetomiaceae</taxon>
        <taxon>Canariomyces</taxon>
    </lineage>
</organism>
<dbReference type="RefSeq" id="XP_064671251.1">
    <property type="nucleotide sequence ID" value="XM_064813554.1"/>
</dbReference>
<keyword evidence="9 18" id="KW-0732">Signal</keyword>
<dbReference type="CDD" id="cd06602">
    <property type="entry name" value="GH31_MGAM_SI_GAA"/>
    <property type="match status" value="1"/>
</dbReference>
<dbReference type="CDD" id="cd14752">
    <property type="entry name" value="GH31_N"/>
    <property type="match status" value="1"/>
</dbReference>
<comment type="similarity">
    <text evidence="4 17">Belongs to the glycosyl hydrolase 31 family.</text>
</comment>
<evidence type="ECO:0000256" key="18">
    <source>
        <dbReference type="SAM" id="SignalP"/>
    </source>
</evidence>
<dbReference type="EC" id="3.2.1.21" evidence="6"/>
<evidence type="ECO:0000256" key="8">
    <source>
        <dbReference type="ARBA" id="ARBA00022525"/>
    </source>
</evidence>
<dbReference type="InterPro" id="IPR013780">
    <property type="entry name" value="Glyco_hydro_b"/>
</dbReference>
<evidence type="ECO:0000256" key="9">
    <source>
        <dbReference type="ARBA" id="ARBA00022729"/>
    </source>
</evidence>
<dbReference type="PROSITE" id="PS00707">
    <property type="entry name" value="GLYCOSYL_HYDROL_F31_2"/>
    <property type="match status" value="1"/>
</dbReference>
<dbReference type="PROSITE" id="PS00129">
    <property type="entry name" value="GLYCOSYL_HYDROL_F31_1"/>
    <property type="match status" value="1"/>
</dbReference>
<sequence>MLGSSLVGFGLLARVCSAALLPRSDLNRCSGYKASNVKTSATGLTADLKLAGPPCNTYGTDLEKLRLEVTYETENRLHVKIQDAEDLVYQVPESVFPRPKSTGANARRSALVFNYKTSPFSFTVSRARTGEVLFDTSAAPLVFQSQYLRLRTKLPNNPNLYGLGEHSDPFRLNTTSYIRTLWSQDAFGTPNGANLYGNHPVFFEHRKSGTHGVFLLNSNGMDIKIDREGQSGQYLEYNTLGGVLDFYFVAGPSPIEVSQQYAQIVGLPAMMPYWGFGFHQCRYGYRDAFEVAEVVYNYSSARIPLETMWTDIDYMDRRRVFSNDPERFPMSLMRGIVDHLHANQQHYIVMVDPAVAYADYTPYIRGVEDNIFLKRSNGSEWLGVVWPGVSVFPDWFSANISRYWNNEFALFFSRDAGVDIDGLWIDMNEPSNFPCYFPCDDPFRSAIGFPPTPPAVRSHAPRPLPGWPCEFQPEGSDCKRSEGVLAISAPVARDLAIEHVPAALDARAAEGKWMGLPGRDLLFPKYAIHNKAAYQDSWNAEQGGISNKTVNTDVIHQNGLAEYDVHNLYGSMMSIQSRQAMLSRRPGLRPLIITRSTFAGAGTAVGKWLGDNLSTWDHYRWAIRGMMAFAAIYQVPMVGADACGFGGSTTEPLCARWAMLGAFAPFYRNHNEYPPSISQEFYRWPMVAEAARKAIDLRYRLLDYIYTAMYQQTRDGTPLVNPMFYLYPDDANTFGLDLQYFFGPGLLVAPVTHEGATSVDVYLPEDVFYDWYTHKRIQGRGRPVRVDNQTLTDIPLFLRGGVIVPVRVKSAMTTAELRKQNFELLVPVGRDGTATGQLYIDDGESIEQTQGTTSVEFRYARGRLTAKGRFGFKTDVRITKVTVIGAGRGRGKRDGEDDVESTEVEVDLALTGDFEIDVGGLE</sequence>
<evidence type="ECO:0000259" key="21">
    <source>
        <dbReference type="Pfam" id="PF21365"/>
    </source>
</evidence>
<keyword evidence="13 17" id="KW-0326">Glycosidase</keyword>
<dbReference type="InterPro" id="IPR017853">
    <property type="entry name" value="GH"/>
</dbReference>
<dbReference type="GO" id="GO:0004558">
    <property type="term" value="F:alpha-1,4-glucosidase activity"/>
    <property type="evidence" value="ECO:0007669"/>
    <property type="project" value="UniProtKB-EC"/>
</dbReference>
<comment type="catalytic activity">
    <reaction evidence="1">
        <text>Hydrolysis of terminal, non-reducing beta-D-glucosyl residues with release of beta-D-glucose.</text>
        <dbReference type="EC" id="3.2.1.21"/>
    </reaction>
</comment>
<dbReference type="InterPro" id="IPR011013">
    <property type="entry name" value="Gal_mutarotase_sf_dom"/>
</dbReference>
<name>A0AAN6TFT2_9PEZI</name>
<evidence type="ECO:0000256" key="16">
    <source>
        <dbReference type="ARBA" id="ARBA00025512"/>
    </source>
</evidence>
<reference evidence="22" key="1">
    <citation type="journal article" date="2023" name="Mol. Phylogenet. Evol.">
        <title>Genome-scale phylogeny and comparative genomics of the fungal order Sordariales.</title>
        <authorList>
            <person name="Hensen N."/>
            <person name="Bonometti L."/>
            <person name="Westerberg I."/>
            <person name="Brannstrom I.O."/>
            <person name="Guillou S."/>
            <person name="Cros-Aarteil S."/>
            <person name="Calhoun S."/>
            <person name="Haridas S."/>
            <person name="Kuo A."/>
            <person name="Mondo S."/>
            <person name="Pangilinan J."/>
            <person name="Riley R."/>
            <person name="LaButti K."/>
            <person name="Andreopoulos B."/>
            <person name="Lipzen A."/>
            <person name="Chen C."/>
            <person name="Yan M."/>
            <person name="Daum C."/>
            <person name="Ng V."/>
            <person name="Clum A."/>
            <person name="Steindorff A."/>
            <person name="Ohm R.A."/>
            <person name="Martin F."/>
            <person name="Silar P."/>
            <person name="Natvig D.O."/>
            <person name="Lalanne C."/>
            <person name="Gautier V."/>
            <person name="Ament-Velasquez S.L."/>
            <person name="Kruys A."/>
            <person name="Hutchinson M.I."/>
            <person name="Powell A.J."/>
            <person name="Barry K."/>
            <person name="Miller A.N."/>
            <person name="Grigoriev I.V."/>
            <person name="Debuchy R."/>
            <person name="Gladieux P."/>
            <person name="Hiltunen Thoren M."/>
            <person name="Johannesson H."/>
        </authorList>
    </citation>
    <scope>NUCLEOTIDE SEQUENCE</scope>
    <source>
        <strain evidence="22">CBS 508.74</strain>
    </source>
</reference>
<feature type="domain" description="Glycoside hydrolase family 31 TIM barrel" evidence="19">
    <location>
        <begin position="268"/>
        <end position="708"/>
    </location>
</feature>
<evidence type="ECO:0000256" key="15">
    <source>
        <dbReference type="ARBA" id="ARBA00023326"/>
    </source>
</evidence>
<dbReference type="AlphaFoldDB" id="A0AAN6TFT2"/>
<dbReference type="EMBL" id="MU853338">
    <property type="protein sequence ID" value="KAK4113681.1"/>
    <property type="molecule type" value="Genomic_DNA"/>
</dbReference>
<keyword evidence="12" id="KW-0119">Carbohydrate metabolism</keyword>
<dbReference type="GeneID" id="89937679"/>
<dbReference type="PANTHER" id="PTHR22762">
    <property type="entry name" value="ALPHA-GLUCOSIDASE"/>
    <property type="match status" value="1"/>
</dbReference>
<evidence type="ECO:0000256" key="13">
    <source>
        <dbReference type="ARBA" id="ARBA00023295"/>
    </source>
</evidence>
<dbReference type="Pfam" id="PF21365">
    <property type="entry name" value="Glyco_hydro_31_3rd"/>
    <property type="match status" value="1"/>
</dbReference>
<dbReference type="Pfam" id="PF01055">
    <property type="entry name" value="Glyco_hydro_31_2nd"/>
    <property type="match status" value="1"/>
</dbReference>
<feature type="domain" description="Glycosyl hydrolase family 31 C-terminal" evidence="21">
    <location>
        <begin position="716"/>
        <end position="804"/>
    </location>
</feature>
<comment type="function">
    <text evidence="16">Glucosidase involved in the degradation of cellulosic biomass. Has both alpha- and beta-glucosidase activity.</text>
</comment>
<feature type="signal peptide" evidence="18">
    <location>
        <begin position="1"/>
        <end position="18"/>
    </location>
</feature>
<keyword evidence="8" id="KW-0964">Secreted</keyword>
<dbReference type="Proteomes" id="UP001302812">
    <property type="component" value="Unassembled WGS sequence"/>
</dbReference>
<dbReference type="GO" id="GO:0005576">
    <property type="term" value="C:extracellular region"/>
    <property type="evidence" value="ECO:0007669"/>
    <property type="project" value="UniProtKB-SubCell"/>
</dbReference>
<evidence type="ECO:0000256" key="7">
    <source>
        <dbReference type="ARBA" id="ARBA00014002"/>
    </source>
</evidence>
<dbReference type="InterPro" id="IPR048395">
    <property type="entry name" value="Glyco_hydro_31_C"/>
</dbReference>
<dbReference type="Gene3D" id="2.60.40.1760">
    <property type="entry name" value="glycosyl hydrolase (family 31)"/>
    <property type="match status" value="1"/>
</dbReference>
<evidence type="ECO:0000256" key="5">
    <source>
        <dbReference type="ARBA" id="ARBA00012741"/>
    </source>
</evidence>
<dbReference type="InterPro" id="IPR030458">
    <property type="entry name" value="Glyco_hydro_31_AS"/>
</dbReference>
<dbReference type="GO" id="GO:0071555">
    <property type="term" value="P:cell wall organization"/>
    <property type="evidence" value="ECO:0007669"/>
    <property type="project" value="UniProtKB-KW"/>
</dbReference>
<evidence type="ECO:0000256" key="4">
    <source>
        <dbReference type="ARBA" id="ARBA00007806"/>
    </source>
</evidence>
<dbReference type="GO" id="GO:0000272">
    <property type="term" value="P:polysaccharide catabolic process"/>
    <property type="evidence" value="ECO:0007669"/>
    <property type="project" value="UniProtKB-KW"/>
</dbReference>
<comment type="catalytic activity">
    <reaction evidence="2">
        <text>Hydrolysis of terminal, non-reducing (1-&gt;4)-linked alpha-D-glucose residues with release of alpha-D-glucose.</text>
        <dbReference type="EC" id="3.2.1.20"/>
    </reaction>
</comment>
<evidence type="ECO:0000256" key="11">
    <source>
        <dbReference type="ARBA" id="ARBA00023180"/>
    </source>
</evidence>
<dbReference type="InterPro" id="IPR030459">
    <property type="entry name" value="Glyco_hydro_31_CS"/>
</dbReference>
<dbReference type="EC" id="3.2.1.20" evidence="5"/>
<reference evidence="22" key="2">
    <citation type="submission" date="2023-05" db="EMBL/GenBank/DDBJ databases">
        <authorList>
            <consortium name="Lawrence Berkeley National Laboratory"/>
            <person name="Steindorff A."/>
            <person name="Hensen N."/>
            <person name="Bonometti L."/>
            <person name="Westerberg I."/>
            <person name="Brannstrom I.O."/>
            <person name="Guillou S."/>
            <person name="Cros-Aarteil S."/>
            <person name="Calhoun S."/>
            <person name="Haridas S."/>
            <person name="Kuo A."/>
            <person name="Mondo S."/>
            <person name="Pangilinan J."/>
            <person name="Riley R."/>
            <person name="Labutti K."/>
            <person name="Andreopoulos B."/>
            <person name="Lipzen A."/>
            <person name="Chen C."/>
            <person name="Yanf M."/>
            <person name="Daum C."/>
            <person name="Ng V."/>
            <person name="Clum A."/>
            <person name="Ohm R."/>
            <person name="Martin F."/>
            <person name="Silar P."/>
            <person name="Natvig D."/>
            <person name="Lalanne C."/>
            <person name="Gautier V."/>
            <person name="Ament-Velasquez S.L."/>
            <person name="Kruys A."/>
            <person name="Hutchinson M.I."/>
            <person name="Powell A.J."/>
            <person name="Barry K."/>
            <person name="Miller A.N."/>
            <person name="Grigoriev I.V."/>
            <person name="Debuchy R."/>
            <person name="Gladieux P."/>
            <person name="Thoren M.H."/>
            <person name="Johannesson H."/>
        </authorList>
    </citation>
    <scope>NUCLEOTIDE SEQUENCE</scope>
    <source>
        <strain evidence="22">CBS 508.74</strain>
    </source>
</reference>
<dbReference type="GO" id="GO:0008422">
    <property type="term" value="F:beta-glucosidase activity"/>
    <property type="evidence" value="ECO:0007669"/>
    <property type="project" value="UniProtKB-EC"/>
</dbReference>
<comment type="caution">
    <text evidence="22">The sequence shown here is derived from an EMBL/GenBank/DDBJ whole genome shotgun (WGS) entry which is preliminary data.</text>
</comment>
<evidence type="ECO:0000256" key="3">
    <source>
        <dbReference type="ARBA" id="ARBA00004613"/>
    </source>
</evidence>
<dbReference type="Gene3D" id="3.20.20.80">
    <property type="entry name" value="Glycosidases"/>
    <property type="match status" value="2"/>
</dbReference>
<dbReference type="SUPFAM" id="SSF74650">
    <property type="entry name" value="Galactose mutarotase-like"/>
    <property type="match status" value="1"/>
</dbReference>
<evidence type="ECO:0000256" key="12">
    <source>
        <dbReference type="ARBA" id="ARBA00023277"/>
    </source>
</evidence>
<evidence type="ECO:0000256" key="6">
    <source>
        <dbReference type="ARBA" id="ARBA00012744"/>
    </source>
</evidence>
<keyword evidence="11" id="KW-0325">Glycoprotein</keyword>
<keyword evidence="14" id="KW-0961">Cell wall biogenesis/degradation</keyword>
<evidence type="ECO:0000256" key="10">
    <source>
        <dbReference type="ARBA" id="ARBA00022801"/>
    </source>
</evidence>
<dbReference type="SUPFAM" id="SSF51011">
    <property type="entry name" value="Glycosyl hydrolase domain"/>
    <property type="match status" value="1"/>
</dbReference>
<keyword evidence="23" id="KW-1185">Reference proteome</keyword>
<dbReference type="InterPro" id="IPR025887">
    <property type="entry name" value="Glyco_hydro_31_N_dom"/>
</dbReference>
<dbReference type="InterPro" id="IPR000322">
    <property type="entry name" value="Glyco_hydro_31_TIM"/>
</dbReference>
<protein>
    <recommendedName>
        <fullName evidence="7">Probable alpha/beta-glucosidase agdC</fullName>
        <ecNumber evidence="5">3.2.1.20</ecNumber>
        <ecNumber evidence="6">3.2.1.21</ecNumber>
    </recommendedName>
</protein>
<evidence type="ECO:0000256" key="17">
    <source>
        <dbReference type="RuleBase" id="RU361185"/>
    </source>
</evidence>
<evidence type="ECO:0000259" key="19">
    <source>
        <dbReference type="Pfam" id="PF01055"/>
    </source>
</evidence>
<evidence type="ECO:0000256" key="1">
    <source>
        <dbReference type="ARBA" id="ARBA00000448"/>
    </source>
</evidence>
<evidence type="ECO:0000256" key="2">
    <source>
        <dbReference type="ARBA" id="ARBA00001657"/>
    </source>
</evidence>
<evidence type="ECO:0000259" key="20">
    <source>
        <dbReference type="Pfam" id="PF13802"/>
    </source>
</evidence>
<evidence type="ECO:0000256" key="14">
    <source>
        <dbReference type="ARBA" id="ARBA00023316"/>
    </source>
</evidence>
<dbReference type="PANTHER" id="PTHR22762:SF67">
    <property type="entry name" value="ALPHA_BETA-GLUCOSIDASE AGDC-RELATED"/>
    <property type="match status" value="1"/>
</dbReference>
<evidence type="ECO:0000313" key="23">
    <source>
        <dbReference type="Proteomes" id="UP001302812"/>
    </source>
</evidence>
<feature type="chain" id="PRO_5042929245" description="Probable alpha/beta-glucosidase agdC" evidence="18">
    <location>
        <begin position="19"/>
        <end position="922"/>
    </location>
</feature>
<accession>A0AAN6TFT2</accession>
<gene>
    <name evidence="22" type="ORF">N656DRAFT_767415</name>
</gene>
<keyword evidence="15" id="KW-0624">Polysaccharide degradation</keyword>
<dbReference type="SUPFAM" id="SSF51445">
    <property type="entry name" value="(Trans)glycosidases"/>
    <property type="match status" value="1"/>
</dbReference>
<feature type="domain" description="Glycoside hydrolase family 31 N-terminal" evidence="20">
    <location>
        <begin position="101"/>
        <end position="220"/>
    </location>
</feature>
<dbReference type="Pfam" id="PF13802">
    <property type="entry name" value="Gal_mutarotas_2"/>
    <property type="match status" value="1"/>
</dbReference>
<proteinExistence type="inferred from homology"/>
<dbReference type="Gene3D" id="2.60.40.1180">
    <property type="entry name" value="Golgi alpha-mannosidase II"/>
    <property type="match status" value="2"/>
</dbReference>
<keyword evidence="10 17" id="KW-0378">Hydrolase</keyword>